<proteinExistence type="predicted"/>
<name>A0ABS3HW16_9ENTE</name>
<comment type="caution">
    <text evidence="1">The sequence shown here is derived from an EMBL/GenBank/DDBJ whole genome shotgun (WGS) entry which is preliminary data.</text>
</comment>
<dbReference type="Gene3D" id="1.10.287.1080">
    <property type="entry name" value="MazG-like"/>
    <property type="match status" value="1"/>
</dbReference>
<protein>
    <recommendedName>
        <fullName evidence="3">Pyrophosphatase</fullName>
    </recommendedName>
</protein>
<keyword evidence="2" id="KW-1185">Reference proteome</keyword>
<dbReference type="PANTHER" id="PTHR42702">
    <property type="entry name" value="NUCLEOTIDE PYROPHOSPHOHYDROLASE"/>
    <property type="match status" value="1"/>
</dbReference>
<organism evidence="1 2">
    <name type="scientific">Candidatus Vagococcus giribetii</name>
    <dbReference type="NCBI Taxonomy" id="2230876"/>
    <lineage>
        <taxon>Bacteria</taxon>
        <taxon>Bacillati</taxon>
        <taxon>Bacillota</taxon>
        <taxon>Bacilli</taxon>
        <taxon>Lactobacillales</taxon>
        <taxon>Enterococcaceae</taxon>
        <taxon>Vagococcus</taxon>
    </lineage>
</organism>
<dbReference type="PANTHER" id="PTHR42702:SF1">
    <property type="entry name" value="REGULATORY PROTEIN FOR BETA-LACTAMASE"/>
    <property type="match status" value="1"/>
</dbReference>
<evidence type="ECO:0008006" key="3">
    <source>
        <dbReference type="Google" id="ProtNLM"/>
    </source>
</evidence>
<gene>
    <name evidence="1" type="ORF">DOK76_12850</name>
</gene>
<sequence length="101" mass="11691">MSELKGYQQEIFENKINKGFNITNIEQEFLLLYGEVAEAFDAYKKNDQTNLAEELADVAIYLLGLSEILGIDLDEEIRQKIAINHKRQYRTTETGYAKKVE</sequence>
<evidence type="ECO:0000313" key="1">
    <source>
        <dbReference type="EMBL" id="MBO0477955.1"/>
    </source>
</evidence>
<evidence type="ECO:0000313" key="2">
    <source>
        <dbReference type="Proteomes" id="UP000664857"/>
    </source>
</evidence>
<dbReference type="Proteomes" id="UP000664857">
    <property type="component" value="Unassembled WGS sequence"/>
</dbReference>
<reference evidence="1 2" key="1">
    <citation type="submission" date="2021-03" db="EMBL/GenBank/DDBJ databases">
        <title>Enterococcal diversity collection.</title>
        <authorList>
            <person name="Gilmore M.S."/>
            <person name="Schwartzman J."/>
            <person name="Van Tyne D."/>
            <person name="Martin M."/>
            <person name="Earl A.M."/>
            <person name="Manson A.L."/>
            <person name="Straub T."/>
            <person name="Salamzade R."/>
            <person name="Saavedra J."/>
            <person name="Lebreton F."/>
            <person name="Prichula J."/>
            <person name="Schaufler K."/>
            <person name="Gaca A."/>
            <person name="Sgardioli B."/>
            <person name="Wagenaar J."/>
            <person name="Strong T."/>
        </authorList>
    </citation>
    <scope>NUCLEOTIDE SEQUENCE [LARGE SCALE GENOMIC DNA]</scope>
    <source>
        <strain evidence="1 2">DIV0080</strain>
    </source>
</reference>
<dbReference type="Pfam" id="PF12643">
    <property type="entry name" value="MazG-like"/>
    <property type="match status" value="1"/>
</dbReference>
<dbReference type="InterPro" id="IPR025984">
    <property type="entry name" value="DCTPP"/>
</dbReference>
<dbReference type="RefSeq" id="WP_206968397.1">
    <property type="nucleotide sequence ID" value="NZ_JAFLVX010000046.1"/>
</dbReference>
<dbReference type="SUPFAM" id="SSF101386">
    <property type="entry name" value="all-alpha NTP pyrophosphatases"/>
    <property type="match status" value="1"/>
</dbReference>
<accession>A0ABS3HW16</accession>
<dbReference type="EMBL" id="JAFLVX010000046">
    <property type="protein sequence ID" value="MBO0477955.1"/>
    <property type="molecule type" value="Genomic_DNA"/>
</dbReference>